<evidence type="ECO:0000256" key="4">
    <source>
        <dbReference type="HAMAP-Rule" id="MF_01368"/>
    </source>
</evidence>
<dbReference type="AlphaFoldDB" id="M1ZAM5"/>
<sequence length="207" mass="23050">MRHLKAGRKLGRTSAHRKALFRNLVTALIVKERIRTTLAKAKELRSHVEKTITLGKKGTLHARRRALRVVHGKEAFVKLFDTLSDRYASRNGGYTRILHVGNRRGDDAPMAIIELVDREEEQAQAAPAKEKKAKKDSGEKKETGEKKDKKENGEKKAPAAKKDDKDKAPAKKKAAPKADKDKGKGDEKKTKAATKKSTAPKKKSDDK</sequence>
<comment type="similarity">
    <text evidence="1 4 5">Belongs to the bacterial ribosomal protein bL17 family.</text>
</comment>
<dbReference type="Proteomes" id="UP000011704">
    <property type="component" value="Unassembled WGS sequence"/>
</dbReference>
<dbReference type="PANTHER" id="PTHR14413:SF16">
    <property type="entry name" value="LARGE RIBOSOMAL SUBUNIT PROTEIN BL17M"/>
    <property type="match status" value="1"/>
</dbReference>
<reference evidence="7 8" key="1">
    <citation type="journal article" date="2013" name="Front. Microbiol.">
        <title>The genome of Nitrospina gracilis illuminates the metabolism and evolution of the major marine nitrite oxidizer.</title>
        <authorList>
            <person name="Luecker S."/>
            <person name="Nowka B."/>
            <person name="Rattei T."/>
            <person name="Spieck E."/>
            <person name="and Daims H."/>
        </authorList>
    </citation>
    <scope>NUCLEOTIDE SEQUENCE [LARGE SCALE GENOMIC DNA]</scope>
    <source>
        <strain evidence="7 8">3/211</strain>
    </source>
</reference>
<comment type="subunit">
    <text evidence="4">Part of the 50S ribosomal subunit. Contacts protein L32.</text>
</comment>
<evidence type="ECO:0000256" key="1">
    <source>
        <dbReference type="ARBA" id="ARBA00008777"/>
    </source>
</evidence>
<dbReference type="SUPFAM" id="SSF64263">
    <property type="entry name" value="Prokaryotic ribosomal protein L17"/>
    <property type="match status" value="1"/>
</dbReference>
<feature type="compositionally biased region" description="Basic and acidic residues" evidence="6">
    <location>
        <begin position="128"/>
        <end position="169"/>
    </location>
</feature>
<keyword evidence="2 4" id="KW-0689">Ribosomal protein</keyword>
<feature type="compositionally biased region" description="Basic residues" evidence="6">
    <location>
        <begin position="191"/>
        <end position="201"/>
    </location>
</feature>
<dbReference type="PANTHER" id="PTHR14413">
    <property type="entry name" value="RIBOSOMAL PROTEIN L17"/>
    <property type="match status" value="1"/>
</dbReference>
<protein>
    <recommendedName>
        <fullName evidence="4">Large ribosomal subunit protein bL17</fullName>
    </recommendedName>
</protein>
<evidence type="ECO:0000256" key="3">
    <source>
        <dbReference type="ARBA" id="ARBA00023274"/>
    </source>
</evidence>
<evidence type="ECO:0000256" key="2">
    <source>
        <dbReference type="ARBA" id="ARBA00022980"/>
    </source>
</evidence>
<dbReference type="InterPro" id="IPR000456">
    <property type="entry name" value="Ribosomal_bL17"/>
</dbReference>
<dbReference type="HAMAP" id="MF_01368">
    <property type="entry name" value="Ribosomal_bL17"/>
    <property type="match status" value="1"/>
</dbReference>
<name>M1ZAM5_NITG3</name>
<dbReference type="EMBL" id="CAQJ01000031">
    <property type="protein sequence ID" value="CCQ90335.1"/>
    <property type="molecule type" value="Genomic_DNA"/>
</dbReference>
<dbReference type="GO" id="GO:0022625">
    <property type="term" value="C:cytosolic large ribosomal subunit"/>
    <property type="evidence" value="ECO:0007669"/>
    <property type="project" value="TreeGrafter"/>
</dbReference>
<evidence type="ECO:0000256" key="6">
    <source>
        <dbReference type="SAM" id="MobiDB-lite"/>
    </source>
</evidence>
<organism evidence="7 8">
    <name type="scientific">Nitrospina gracilis (strain 3/211)</name>
    <dbReference type="NCBI Taxonomy" id="1266370"/>
    <lineage>
        <taxon>Bacteria</taxon>
        <taxon>Pseudomonadati</taxon>
        <taxon>Nitrospinota/Tectimicrobiota group</taxon>
        <taxon>Nitrospinota</taxon>
        <taxon>Nitrospinia</taxon>
        <taxon>Nitrospinales</taxon>
        <taxon>Nitrospinaceae</taxon>
        <taxon>Nitrospina</taxon>
    </lineage>
</organism>
<dbReference type="STRING" id="1266370.NITGR_280051"/>
<keyword evidence="8" id="KW-1185">Reference proteome</keyword>
<comment type="caution">
    <text evidence="7">The sequence shown here is derived from an EMBL/GenBank/DDBJ whole genome shotgun (WGS) entry which is preliminary data.</text>
</comment>
<dbReference type="FunCoup" id="M1ZAM5">
    <property type="interactions" value="570"/>
</dbReference>
<accession>M1ZAM5</accession>
<gene>
    <name evidence="4" type="primary">rplQ</name>
    <name evidence="7" type="ORF">NITGR_280051</name>
</gene>
<proteinExistence type="inferred from homology"/>
<dbReference type="HOGENOM" id="CLU_074407_0_1_0"/>
<dbReference type="FunFam" id="3.90.1030.10:FF:000001">
    <property type="entry name" value="50S ribosomal protein L17"/>
    <property type="match status" value="1"/>
</dbReference>
<dbReference type="GO" id="GO:0006412">
    <property type="term" value="P:translation"/>
    <property type="evidence" value="ECO:0007669"/>
    <property type="project" value="UniProtKB-UniRule"/>
</dbReference>
<dbReference type="RefSeq" id="WP_005007701.1">
    <property type="nucleotide sequence ID" value="NZ_HG422173.1"/>
</dbReference>
<dbReference type="Pfam" id="PF01196">
    <property type="entry name" value="Ribosomal_L17"/>
    <property type="match status" value="1"/>
</dbReference>
<dbReference type="OrthoDB" id="9809073at2"/>
<evidence type="ECO:0000256" key="5">
    <source>
        <dbReference type="RuleBase" id="RU000660"/>
    </source>
</evidence>
<feature type="region of interest" description="Disordered" evidence="6">
    <location>
        <begin position="120"/>
        <end position="207"/>
    </location>
</feature>
<dbReference type="Gene3D" id="3.90.1030.10">
    <property type="entry name" value="Ribosomal protein L17"/>
    <property type="match status" value="1"/>
</dbReference>
<dbReference type="InterPro" id="IPR036373">
    <property type="entry name" value="Ribosomal_bL17_sf"/>
</dbReference>
<evidence type="ECO:0000313" key="7">
    <source>
        <dbReference type="EMBL" id="CCQ90335.1"/>
    </source>
</evidence>
<keyword evidence="3 4" id="KW-0687">Ribonucleoprotein</keyword>
<dbReference type="InParanoid" id="M1ZAM5"/>
<dbReference type="NCBIfam" id="TIGR00059">
    <property type="entry name" value="L17"/>
    <property type="match status" value="1"/>
</dbReference>
<dbReference type="GO" id="GO:0003735">
    <property type="term" value="F:structural constituent of ribosome"/>
    <property type="evidence" value="ECO:0007669"/>
    <property type="project" value="InterPro"/>
</dbReference>
<feature type="compositionally biased region" description="Basic and acidic residues" evidence="6">
    <location>
        <begin position="176"/>
        <end position="190"/>
    </location>
</feature>
<evidence type="ECO:0000313" key="8">
    <source>
        <dbReference type="Proteomes" id="UP000011704"/>
    </source>
</evidence>